<keyword evidence="4" id="KW-0677">Repeat</keyword>
<organism evidence="7 8">
    <name type="scientific">Actinidia rufa</name>
    <dbReference type="NCBI Taxonomy" id="165716"/>
    <lineage>
        <taxon>Eukaryota</taxon>
        <taxon>Viridiplantae</taxon>
        <taxon>Streptophyta</taxon>
        <taxon>Embryophyta</taxon>
        <taxon>Tracheophyta</taxon>
        <taxon>Spermatophyta</taxon>
        <taxon>Magnoliopsida</taxon>
        <taxon>eudicotyledons</taxon>
        <taxon>Gunneridae</taxon>
        <taxon>Pentapetalae</taxon>
        <taxon>asterids</taxon>
        <taxon>Ericales</taxon>
        <taxon>Actinidiaceae</taxon>
        <taxon>Actinidia</taxon>
    </lineage>
</organism>
<keyword evidence="3" id="KW-0732">Signal</keyword>
<feature type="compositionally biased region" description="Polar residues" evidence="6">
    <location>
        <begin position="14"/>
        <end position="23"/>
    </location>
</feature>
<dbReference type="Pfam" id="PF00560">
    <property type="entry name" value="LRR_1"/>
    <property type="match status" value="4"/>
</dbReference>
<dbReference type="SMART" id="SM00369">
    <property type="entry name" value="LRR_TYP"/>
    <property type="match status" value="5"/>
</dbReference>
<protein>
    <submittedName>
        <fullName evidence="7">Leucine-rich repeat (LRR) family protein</fullName>
    </submittedName>
</protein>
<evidence type="ECO:0000256" key="2">
    <source>
        <dbReference type="ARBA" id="ARBA00022614"/>
    </source>
</evidence>
<dbReference type="InterPro" id="IPR003591">
    <property type="entry name" value="Leu-rich_rpt_typical-subtyp"/>
</dbReference>
<dbReference type="OrthoDB" id="676979at2759"/>
<dbReference type="InterPro" id="IPR053213">
    <property type="entry name" value="RLP29"/>
</dbReference>
<dbReference type="InterPro" id="IPR032675">
    <property type="entry name" value="LRR_dom_sf"/>
</dbReference>
<reference evidence="7 8" key="1">
    <citation type="submission" date="2019-07" db="EMBL/GenBank/DDBJ databases">
        <title>De Novo Assembly of kiwifruit Actinidia rufa.</title>
        <authorList>
            <person name="Sugita-Konishi S."/>
            <person name="Sato K."/>
            <person name="Mori E."/>
            <person name="Abe Y."/>
            <person name="Kisaki G."/>
            <person name="Hamano K."/>
            <person name="Suezawa K."/>
            <person name="Otani M."/>
            <person name="Fukuda T."/>
            <person name="Manabe T."/>
            <person name="Gomi K."/>
            <person name="Tabuchi M."/>
            <person name="Akimitsu K."/>
            <person name="Kataoka I."/>
        </authorList>
    </citation>
    <scope>NUCLEOTIDE SEQUENCE [LARGE SCALE GENOMIC DNA]</scope>
    <source>
        <strain evidence="8">cv. Fuchu</strain>
    </source>
</reference>
<dbReference type="Gene3D" id="3.80.10.10">
    <property type="entry name" value="Ribonuclease Inhibitor"/>
    <property type="match status" value="3"/>
</dbReference>
<keyword evidence="5" id="KW-0472">Membrane</keyword>
<evidence type="ECO:0000256" key="3">
    <source>
        <dbReference type="ARBA" id="ARBA00022729"/>
    </source>
</evidence>
<keyword evidence="2" id="KW-0433">Leucine-rich repeat</keyword>
<comment type="subcellular location">
    <subcellularLocation>
        <location evidence="1">Membrane</location>
    </subcellularLocation>
</comment>
<evidence type="ECO:0000256" key="1">
    <source>
        <dbReference type="ARBA" id="ARBA00004370"/>
    </source>
</evidence>
<dbReference type="SUPFAM" id="SSF52058">
    <property type="entry name" value="L domain-like"/>
    <property type="match status" value="1"/>
</dbReference>
<gene>
    <name evidence="7" type="ORF">Acr_01g0002710</name>
</gene>
<dbReference type="Pfam" id="PF13516">
    <property type="entry name" value="LRR_6"/>
    <property type="match status" value="1"/>
</dbReference>
<proteinExistence type="predicted"/>
<dbReference type="FunFam" id="3.80.10.10:FF:000400">
    <property type="entry name" value="Nuclear pore complex protein NUP107"/>
    <property type="match status" value="1"/>
</dbReference>
<feature type="region of interest" description="Disordered" evidence="6">
    <location>
        <begin position="1"/>
        <end position="31"/>
    </location>
</feature>
<evidence type="ECO:0000313" key="7">
    <source>
        <dbReference type="EMBL" id="GFY80462.1"/>
    </source>
</evidence>
<dbReference type="GO" id="GO:0051707">
    <property type="term" value="P:response to other organism"/>
    <property type="evidence" value="ECO:0007669"/>
    <property type="project" value="UniProtKB-ARBA"/>
</dbReference>
<name>A0A7J0E2I5_9ERIC</name>
<dbReference type="GO" id="GO:0016020">
    <property type="term" value="C:membrane"/>
    <property type="evidence" value="ECO:0007669"/>
    <property type="project" value="UniProtKB-SubCell"/>
</dbReference>
<comment type="caution">
    <text evidence="7">The sequence shown here is derived from an EMBL/GenBank/DDBJ whole genome shotgun (WGS) entry which is preliminary data.</text>
</comment>
<evidence type="ECO:0000256" key="6">
    <source>
        <dbReference type="SAM" id="MobiDB-lite"/>
    </source>
</evidence>
<sequence>MLPQSAVTAVQGDSKPQSAVQGDSKTKSVNDKLKKHDIGGHVIEGRKPYPFGFAKKGDEAAVDKILDGGPIYFGGELVIHRNVGLWWATKQELSEFFFEAHSATYWGDTEALKEFKNGIDPNSLRPGSCVSSWDFNFDPCDNLFGEKFTCGIRCDVVVSGSSRVTELALDQAGYAGSLASASWNLPYLQNLDLSYNNFVGSVPDSLANLTRLQRLGLSSNWLSGSLPDSIGSLSSLEELHLDNNNLQGTISSSLNGLKSLFRLEVQGNKLSGEFPDLSQLSNLCFLDTSDNSISGELPANFPASLVELAMRNNQIEGNIPANMLRLQVLDLSHNQLTGSVPAGLFTHPTLEQLNLSYNRFGSVQVPVNLDLGSALIAVDLRATTRSKGCYRRSWVSCRDYRVLNLENNNFSGMIPTQYAIRAFFPGNGISQFERLLLGGNYLYGPIPGPLMKVRDPGSVTVRLGGNCLYRCPMRYFFCEGGQQKSLMECKNFGPIIP</sequence>
<dbReference type="AlphaFoldDB" id="A0A7J0E2I5"/>
<dbReference type="GO" id="GO:0006952">
    <property type="term" value="P:defense response"/>
    <property type="evidence" value="ECO:0007669"/>
    <property type="project" value="UniProtKB-ARBA"/>
</dbReference>
<dbReference type="InterPro" id="IPR001611">
    <property type="entry name" value="Leu-rich_rpt"/>
</dbReference>
<keyword evidence="8" id="KW-1185">Reference proteome</keyword>
<dbReference type="PANTHER" id="PTHR48009:SF7">
    <property type="entry name" value="LEUCINE-RICH REPEAT (LRR) FAMILY PROTEIN"/>
    <property type="match status" value="1"/>
</dbReference>
<evidence type="ECO:0000256" key="5">
    <source>
        <dbReference type="ARBA" id="ARBA00023136"/>
    </source>
</evidence>
<dbReference type="EMBL" id="BJWL01000001">
    <property type="protein sequence ID" value="GFY80462.1"/>
    <property type="molecule type" value="Genomic_DNA"/>
</dbReference>
<evidence type="ECO:0000313" key="8">
    <source>
        <dbReference type="Proteomes" id="UP000585474"/>
    </source>
</evidence>
<dbReference type="Proteomes" id="UP000585474">
    <property type="component" value="Unassembled WGS sequence"/>
</dbReference>
<dbReference type="PANTHER" id="PTHR48009">
    <property type="entry name" value="LEUCINE-RICH REPEAT (LRR) FAMILY PROTEIN"/>
    <property type="match status" value="1"/>
</dbReference>
<accession>A0A7J0E2I5</accession>
<evidence type="ECO:0000256" key="4">
    <source>
        <dbReference type="ARBA" id="ARBA00022737"/>
    </source>
</evidence>